<name>A0AAJ1U2Q6_9ACTN</name>
<dbReference type="EMBL" id="JAUTAN010000001">
    <property type="protein sequence ID" value="MDQ1104403.1"/>
    <property type="molecule type" value="Genomic_DNA"/>
</dbReference>
<dbReference type="Proteomes" id="UP001239215">
    <property type="component" value="Unassembled WGS sequence"/>
</dbReference>
<dbReference type="PANTHER" id="PTHR12151">
    <property type="entry name" value="ELECTRON TRANSPORT PROTIN SCO1/SENC FAMILY MEMBER"/>
    <property type="match status" value="1"/>
</dbReference>
<feature type="disulfide bond" description="Redox-active" evidence="3">
    <location>
        <begin position="98"/>
        <end position="102"/>
    </location>
</feature>
<feature type="binding site" evidence="2">
    <location>
        <position position="102"/>
    </location>
    <ligand>
        <name>Cu cation</name>
        <dbReference type="ChEBI" id="CHEBI:23378"/>
    </ligand>
</feature>
<protein>
    <submittedName>
        <fullName evidence="5">Protein SCO1/2</fullName>
    </submittedName>
</protein>
<keyword evidence="2" id="KW-0479">Metal-binding</keyword>
<dbReference type="Gene3D" id="3.40.30.10">
    <property type="entry name" value="Glutaredoxin"/>
    <property type="match status" value="1"/>
</dbReference>
<dbReference type="Pfam" id="PF02630">
    <property type="entry name" value="SCO1-SenC"/>
    <property type="match status" value="1"/>
</dbReference>
<feature type="binding site" evidence="2">
    <location>
        <position position="188"/>
    </location>
    <ligand>
        <name>Cu cation</name>
        <dbReference type="ChEBI" id="CHEBI:23378"/>
    </ligand>
</feature>
<sequence>MPDPRPAVRLRRRCAAVAGSLVLAVLAACGGQSEPLNPMVGADLTDDSMYGLVLDQPYTVAGPPLVSTRGSAPEGTPFSLTEDTDADLTLVFFGYSNCPDICQMVLANIANALARLDEADRERVQVLFVTTDPARDDVTTLRTYLERFDPGFVGITGDLASLQTAAQSFHVYFEEGVRLASGGYDVTHNDQVNAVDADDTVPMLWLRDTSPHDLAVDLATLLSRPAS</sequence>
<accession>A0AAJ1U2Q6</accession>
<evidence type="ECO:0000256" key="4">
    <source>
        <dbReference type="SAM" id="SignalP"/>
    </source>
</evidence>
<organism evidence="5 6">
    <name type="scientific">Nocardioides zeae</name>
    <dbReference type="NCBI Taxonomy" id="1457234"/>
    <lineage>
        <taxon>Bacteria</taxon>
        <taxon>Bacillati</taxon>
        <taxon>Actinomycetota</taxon>
        <taxon>Actinomycetes</taxon>
        <taxon>Propionibacteriales</taxon>
        <taxon>Nocardioidaceae</taxon>
        <taxon>Nocardioides</taxon>
    </lineage>
</organism>
<evidence type="ECO:0000256" key="2">
    <source>
        <dbReference type="PIRSR" id="PIRSR603782-1"/>
    </source>
</evidence>
<feature type="binding site" evidence="2">
    <location>
        <position position="98"/>
    </location>
    <ligand>
        <name>Cu cation</name>
        <dbReference type="ChEBI" id="CHEBI:23378"/>
    </ligand>
</feature>
<feature type="signal peptide" evidence="4">
    <location>
        <begin position="1"/>
        <end position="27"/>
    </location>
</feature>
<gene>
    <name evidence="5" type="ORF">QE405_001687</name>
</gene>
<proteinExistence type="inferred from homology"/>
<keyword evidence="2" id="KW-0186">Copper</keyword>
<dbReference type="GO" id="GO:0046872">
    <property type="term" value="F:metal ion binding"/>
    <property type="evidence" value="ECO:0007669"/>
    <property type="project" value="UniProtKB-KW"/>
</dbReference>
<comment type="similarity">
    <text evidence="1">Belongs to the SCO1/2 family.</text>
</comment>
<evidence type="ECO:0000256" key="1">
    <source>
        <dbReference type="ARBA" id="ARBA00010996"/>
    </source>
</evidence>
<reference evidence="5" key="1">
    <citation type="submission" date="2023-07" db="EMBL/GenBank/DDBJ databases">
        <title>Functional and genomic diversity of the sorghum phyllosphere microbiome.</title>
        <authorList>
            <person name="Shade A."/>
        </authorList>
    </citation>
    <scope>NUCLEOTIDE SEQUENCE</scope>
    <source>
        <strain evidence="5">SORGH_AS_1067</strain>
    </source>
</reference>
<feature type="chain" id="PRO_5042550980" evidence="4">
    <location>
        <begin position="28"/>
        <end position="227"/>
    </location>
</feature>
<keyword evidence="4" id="KW-0732">Signal</keyword>
<dbReference type="RefSeq" id="WP_307199758.1">
    <property type="nucleotide sequence ID" value="NZ_JAUTAN010000001.1"/>
</dbReference>
<dbReference type="SUPFAM" id="SSF52833">
    <property type="entry name" value="Thioredoxin-like"/>
    <property type="match status" value="1"/>
</dbReference>
<dbReference type="CDD" id="cd02968">
    <property type="entry name" value="SCO"/>
    <property type="match status" value="1"/>
</dbReference>
<evidence type="ECO:0000313" key="5">
    <source>
        <dbReference type="EMBL" id="MDQ1104403.1"/>
    </source>
</evidence>
<evidence type="ECO:0000256" key="3">
    <source>
        <dbReference type="PIRSR" id="PIRSR603782-2"/>
    </source>
</evidence>
<dbReference type="PROSITE" id="PS51257">
    <property type="entry name" value="PROKAR_LIPOPROTEIN"/>
    <property type="match status" value="1"/>
</dbReference>
<comment type="caution">
    <text evidence="5">The sequence shown here is derived from an EMBL/GenBank/DDBJ whole genome shotgun (WGS) entry which is preliminary data.</text>
</comment>
<keyword evidence="3" id="KW-1015">Disulfide bond</keyword>
<dbReference type="PANTHER" id="PTHR12151:SF25">
    <property type="entry name" value="LINALOOL DEHYDRATASE_ISOMERASE DOMAIN-CONTAINING PROTEIN"/>
    <property type="match status" value="1"/>
</dbReference>
<evidence type="ECO:0000313" key="6">
    <source>
        <dbReference type="Proteomes" id="UP001239215"/>
    </source>
</evidence>
<dbReference type="InterPro" id="IPR003782">
    <property type="entry name" value="SCO1/SenC"/>
</dbReference>
<dbReference type="AlphaFoldDB" id="A0AAJ1U2Q6"/>
<dbReference type="InterPro" id="IPR036249">
    <property type="entry name" value="Thioredoxin-like_sf"/>
</dbReference>